<dbReference type="Pfam" id="PF01352">
    <property type="entry name" value="KRAB"/>
    <property type="match status" value="1"/>
</dbReference>
<dbReference type="PANTHER" id="PTHR23232">
    <property type="entry name" value="KRAB DOMAIN C2H2 ZINC FINGER"/>
    <property type="match status" value="1"/>
</dbReference>
<dbReference type="PANTHER" id="PTHR23232:SF117">
    <property type="entry name" value="KRAB DOMAIN-CONTAINING PROTEIN"/>
    <property type="match status" value="1"/>
</dbReference>
<sequence>VATGQWVDVLLSRNVILQESVTFKDVAVDFTQEEWFHVDPAQRRLYREVMLEIYNHLVSVGKDSVSVFCLLVGLSPSQLLRFVPEDQGLVLTCRRGLGPLAHTTKSCVFTHEQDTKFPSQSKEKSHGFQREKAKNHSLQKFASAEENRGFLHFGFLSDWRTRPEAKPSNLQQNIPEVPHSADDLLRATSEDACDVSSQLERHQENWKCYLGPDASTQKKVTPEANLEQNKFDEHSRLNTDLVAQLNIPSRPSERTCVSLAGQALLLRWLQKEEKDSTTRAVFFATRDTQTGSQWILEGVTLKLIGMKGS</sequence>
<name>A0A8J6AIT0_GALPY</name>
<dbReference type="GO" id="GO:0006355">
    <property type="term" value="P:regulation of DNA-templated transcription"/>
    <property type="evidence" value="ECO:0007669"/>
    <property type="project" value="InterPro"/>
</dbReference>
<evidence type="ECO:0000313" key="3">
    <source>
        <dbReference type="Proteomes" id="UP000700334"/>
    </source>
</evidence>
<proteinExistence type="predicted"/>
<feature type="domain" description="KRAB" evidence="1">
    <location>
        <begin position="21"/>
        <end position="101"/>
    </location>
</feature>
<accession>A0A8J6AIT0</accession>
<dbReference type="AlphaFoldDB" id="A0A8J6AIT0"/>
<reference evidence="2" key="1">
    <citation type="journal article" date="2021" name="Evol. Appl.">
        <title>The genome of the Pyrenean desman and the effects of bottlenecks and inbreeding on the genomic landscape of an endangered species.</title>
        <authorList>
            <person name="Escoda L."/>
            <person name="Castresana J."/>
        </authorList>
    </citation>
    <scope>NUCLEOTIDE SEQUENCE</scope>
    <source>
        <strain evidence="2">IBE-C5619</strain>
    </source>
</reference>
<organism evidence="2 3">
    <name type="scientific">Galemys pyrenaicus</name>
    <name type="common">Iberian desman</name>
    <name type="synonym">Pyrenean desman</name>
    <dbReference type="NCBI Taxonomy" id="202257"/>
    <lineage>
        <taxon>Eukaryota</taxon>
        <taxon>Metazoa</taxon>
        <taxon>Chordata</taxon>
        <taxon>Craniata</taxon>
        <taxon>Vertebrata</taxon>
        <taxon>Euteleostomi</taxon>
        <taxon>Mammalia</taxon>
        <taxon>Eutheria</taxon>
        <taxon>Laurasiatheria</taxon>
        <taxon>Eulipotyphla</taxon>
        <taxon>Talpidae</taxon>
        <taxon>Galemys</taxon>
    </lineage>
</organism>
<dbReference type="InterPro" id="IPR001909">
    <property type="entry name" value="KRAB"/>
</dbReference>
<dbReference type="CDD" id="cd07765">
    <property type="entry name" value="KRAB_A-box"/>
    <property type="match status" value="1"/>
</dbReference>
<comment type="caution">
    <text evidence="2">The sequence shown here is derived from an EMBL/GenBank/DDBJ whole genome shotgun (WGS) entry which is preliminary data.</text>
</comment>
<protein>
    <submittedName>
        <fullName evidence="2">Zinc finger protein 90</fullName>
    </submittedName>
</protein>
<dbReference type="InterPro" id="IPR036051">
    <property type="entry name" value="KRAB_dom_sf"/>
</dbReference>
<gene>
    <name evidence="2" type="ORF">J0S82_013936</name>
</gene>
<dbReference type="OrthoDB" id="8117402at2759"/>
<dbReference type="SUPFAM" id="SSF109640">
    <property type="entry name" value="KRAB domain (Kruppel-associated box)"/>
    <property type="match status" value="1"/>
</dbReference>
<dbReference type="Proteomes" id="UP000700334">
    <property type="component" value="Unassembled WGS sequence"/>
</dbReference>
<dbReference type="SMART" id="SM00349">
    <property type="entry name" value="KRAB"/>
    <property type="match status" value="1"/>
</dbReference>
<evidence type="ECO:0000313" key="2">
    <source>
        <dbReference type="EMBL" id="KAG8521808.1"/>
    </source>
</evidence>
<dbReference type="PROSITE" id="PS50805">
    <property type="entry name" value="KRAB"/>
    <property type="match status" value="1"/>
</dbReference>
<evidence type="ECO:0000259" key="1">
    <source>
        <dbReference type="PROSITE" id="PS50805"/>
    </source>
</evidence>
<dbReference type="Gene3D" id="6.10.140.140">
    <property type="match status" value="1"/>
</dbReference>
<dbReference type="EMBL" id="JAGFMF010011458">
    <property type="protein sequence ID" value="KAG8521808.1"/>
    <property type="molecule type" value="Genomic_DNA"/>
</dbReference>
<dbReference type="InterPro" id="IPR050169">
    <property type="entry name" value="Krueppel_C2H2_ZnF"/>
</dbReference>
<keyword evidence="3" id="KW-1185">Reference proteome</keyword>
<feature type="non-terminal residue" evidence="2">
    <location>
        <position position="309"/>
    </location>
</feature>